<dbReference type="SUPFAM" id="SSF57667">
    <property type="entry name" value="beta-beta-alpha zinc fingers"/>
    <property type="match status" value="1"/>
</dbReference>
<dbReference type="EnsemblMetazoa" id="AQUA004266-RA">
    <property type="protein sequence ID" value="AQUA004266-PA"/>
    <property type="gene ID" value="AQUA004266"/>
</dbReference>
<evidence type="ECO:0000256" key="17">
    <source>
        <dbReference type="SAM" id="MobiDB-lite"/>
    </source>
</evidence>
<name>A0A182X390_ANOQN</name>
<keyword evidence="11" id="KW-0805">Transcription regulation</keyword>
<feature type="compositionally biased region" description="Basic and acidic residues" evidence="17">
    <location>
        <begin position="331"/>
        <end position="341"/>
    </location>
</feature>
<keyword evidence="9" id="KW-0130">Cell adhesion</keyword>
<organism evidence="20 21">
    <name type="scientific">Anopheles quadriannulatus</name>
    <name type="common">Mosquito</name>
    <dbReference type="NCBI Taxonomy" id="34691"/>
    <lineage>
        <taxon>Eukaryota</taxon>
        <taxon>Metazoa</taxon>
        <taxon>Ecdysozoa</taxon>
        <taxon>Arthropoda</taxon>
        <taxon>Hexapoda</taxon>
        <taxon>Insecta</taxon>
        <taxon>Pterygota</taxon>
        <taxon>Neoptera</taxon>
        <taxon>Endopterygota</taxon>
        <taxon>Diptera</taxon>
        <taxon>Nematocera</taxon>
        <taxon>Culicoidea</taxon>
        <taxon>Culicidae</taxon>
        <taxon>Anophelinae</taxon>
        <taxon>Anopheles</taxon>
    </lineage>
</organism>
<dbReference type="Proteomes" id="UP000076407">
    <property type="component" value="Unassembled WGS sequence"/>
</dbReference>
<sequence length="477" mass="54060">MVQHNLLKVKTKFSSTTVAQLLERFYERELSDRAIELEQSGACKECYTKLNDYDAAYTKALIIQQELTDLLQNSSLRLFEEVHVQSDDDEKVKVDEQQDEIKWEQSGEVEQSGDANPSAGMLSVDALPTIRICMECDVCGETFNNLRDADLHTHDEEDQPPVKESSNSSPMLVIETIGTEHIHADAAPEESDEPGDSMYTEDGCVQPYYKAEMKDEEETGDETRPEQNRRLACFYCEATFEDKVSLKTHSGEKPFDCPVCGQKFSQRYNMVQHLNAHSGKAKRSVKMLKCPHCDQCSDRYSQLKKHLEKYHPDKAASTLESMQKAKIKPSMTKDTRSDGPRHQQKSPQGNMFVQSMFDMTLITINFCQICYILKVGPGLGWLYYFLLGLFGVSLVVLFIHGFMGLCGRFRCSKPIPIGCFNCLYNTSMFMVVIVYMVNLVGSVLMLKEAENKCQLMLEHTKSIISPVVDLPQPDLSS</sequence>
<dbReference type="InterPro" id="IPR050331">
    <property type="entry name" value="Zinc_finger"/>
</dbReference>
<dbReference type="GO" id="GO:0007155">
    <property type="term" value="P:cell adhesion"/>
    <property type="evidence" value="ECO:0007669"/>
    <property type="project" value="UniProtKB-KW"/>
</dbReference>
<evidence type="ECO:0000256" key="10">
    <source>
        <dbReference type="ARBA" id="ARBA00022989"/>
    </source>
</evidence>
<evidence type="ECO:0000256" key="11">
    <source>
        <dbReference type="ARBA" id="ARBA00023015"/>
    </source>
</evidence>
<dbReference type="GO" id="GO:0006355">
    <property type="term" value="P:regulation of DNA-templated transcription"/>
    <property type="evidence" value="ECO:0007669"/>
    <property type="project" value="UniProtKB-ARBA"/>
</dbReference>
<keyword evidence="13 18" id="KW-0472">Membrane</keyword>
<dbReference type="PROSITE" id="PS00028">
    <property type="entry name" value="ZINC_FINGER_C2H2_1"/>
    <property type="match status" value="1"/>
</dbReference>
<feature type="transmembrane region" description="Helical" evidence="18">
    <location>
        <begin position="380"/>
        <end position="403"/>
    </location>
</feature>
<dbReference type="Pfam" id="PF04923">
    <property type="entry name" value="Ninjurin"/>
    <property type="match status" value="1"/>
</dbReference>
<dbReference type="PANTHER" id="PTHR16515">
    <property type="entry name" value="PR DOMAIN ZINC FINGER PROTEIN"/>
    <property type="match status" value="1"/>
</dbReference>
<comment type="similarity">
    <text evidence="3">Belongs to the ninjurin family.</text>
</comment>
<comment type="subcellular location">
    <subcellularLocation>
        <location evidence="2">Membrane</location>
        <topology evidence="2">Multi-pass membrane protein</topology>
    </subcellularLocation>
    <subcellularLocation>
        <location evidence="1">Nucleus</location>
    </subcellularLocation>
</comment>
<keyword evidence="15" id="KW-0539">Nucleus</keyword>
<dbReference type="SMART" id="SM00355">
    <property type="entry name" value="ZnF_C2H2"/>
    <property type="match status" value="3"/>
</dbReference>
<evidence type="ECO:0000313" key="20">
    <source>
        <dbReference type="EnsemblMetazoa" id="AQUA004266-PA"/>
    </source>
</evidence>
<proteinExistence type="inferred from homology"/>
<keyword evidence="21" id="KW-1185">Reference proteome</keyword>
<evidence type="ECO:0000313" key="21">
    <source>
        <dbReference type="Proteomes" id="UP000076407"/>
    </source>
</evidence>
<evidence type="ECO:0000256" key="12">
    <source>
        <dbReference type="ARBA" id="ARBA00023125"/>
    </source>
</evidence>
<dbReference type="GO" id="GO:0003677">
    <property type="term" value="F:DNA binding"/>
    <property type="evidence" value="ECO:0007669"/>
    <property type="project" value="UniProtKB-KW"/>
</dbReference>
<evidence type="ECO:0000256" key="18">
    <source>
        <dbReference type="SAM" id="Phobius"/>
    </source>
</evidence>
<keyword evidence="5" id="KW-0479">Metal-binding</keyword>
<evidence type="ECO:0000256" key="13">
    <source>
        <dbReference type="ARBA" id="ARBA00023136"/>
    </source>
</evidence>
<evidence type="ECO:0000256" key="15">
    <source>
        <dbReference type="ARBA" id="ARBA00023242"/>
    </source>
</evidence>
<evidence type="ECO:0000256" key="8">
    <source>
        <dbReference type="ARBA" id="ARBA00022833"/>
    </source>
</evidence>
<feature type="transmembrane region" description="Helical" evidence="18">
    <location>
        <begin position="423"/>
        <end position="446"/>
    </location>
</feature>
<dbReference type="PANTHER" id="PTHR16515:SF49">
    <property type="entry name" value="GASTRULA ZINC FINGER PROTEIN XLCGF49.1-LIKE-RELATED"/>
    <property type="match status" value="1"/>
</dbReference>
<dbReference type="InterPro" id="IPR013087">
    <property type="entry name" value="Znf_C2H2_type"/>
</dbReference>
<dbReference type="Pfam" id="PF00096">
    <property type="entry name" value="zf-C2H2"/>
    <property type="match status" value="1"/>
</dbReference>
<keyword evidence="8" id="KW-0862">Zinc</keyword>
<dbReference type="GO" id="GO:0005634">
    <property type="term" value="C:nucleus"/>
    <property type="evidence" value="ECO:0007669"/>
    <property type="project" value="UniProtKB-SubCell"/>
</dbReference>
<keyword evidence="12" id="KW-0238">DNA-binding</keyword>
<reference evidence="20" key="1">
    <citation type="submission" date="2020-05" db="UniProtKB">
        <authorList>
            <consortium name="EnsemblMetazoa"/>
        </authorList>
    </citation>
    <scope>IDENTIFICATION</scope>
    <source>
        <strain evidence="20">SANGQUA</strain>
    </source>
</reference>
<keyword evidence="10 18" id="KW-1133">Transmembrane helix</keyword>
<evidence type="ECO:0000256" key="3">
    <source>
        <dbReference type="ARBA" id="ARBA00008141"/>
    </source>
</evidence>
<dbReference type="FunFam" id="3.30.160.60:FF:002343">
    <property type="entry name" value="Zinc finger protein 33A"/>
    <property type="match status" value="1"/>
</dbReference>
<dbReference type="InterPro" id="IPR036236">
    <property type="entry name" value="Znf_C2H2_sf"/>
</dbReference>
<accession>A0A182X390</accession>
<dbReference type="GO" id="GO:0008270">
    <property type="term" value="F:zinc ion binding"/>
    <property type="evidence" value="ECO:0007669"/>
    <property type="project" value="UniProtKB-KW"/>
</dbReference>
<dbReference type="Gene3D" id="3.30.160.60">
    <property type="entry name" value="Classic Zinc Finger"/>
    <property type="match status" value="1"/>
</dbReference>
<evidence type="ECO:0000256" key="5">
    <source>
        <dbReference type="ARBA" id="ARBA00022723"/>
    </source>
</evidence>
<evidence type="ECO:0000256" key="1">
    <source>
        <dbReference type="ARBA" id="ARBA00004123"/>
    </source>
</evidence>
<evidence type="ECO:0000259" key="19">
    <source>
        <dbReference type="PROSITE" id="PS50157"/>
    </source>
</evidence>
<dbReference type="GO" id="GO:0016020">
    <property type="term" value="C:membrane"/>
    <property type="evidence" value="ECO:0007669"/>
    <property type="project" value="UniProtKB-SubCell"/>
</dbReference>
<evidence type="ECO:0000256" key="6">
    <source>
        <dbReference type="ARBA" id="ARBA00022737"/>
    </source>
</evidence>
<feature type="domain" description="C2H2-type" evidence="19">
    <location>
        <begin position="255"/>
        <end position="282"/>
    </location>
</feature>
<dbReference type="GO" id="GO:0042246">
    <property type="term" value="P:tissue regeneration"/>
    <property type="evidence" value="ECO:0007669"/>
    <property type="project" value="InterPro"/>
</dbReference>
<evidence type="ECO:0000256" key="7">
    <source>
        <dbReference type="ARBA" id="ARBA00022771"/>
    </source>
</evidence>
<dbReference type="InterPro" id="IPR007007">
    <property type="entry name" value="Ninjurin"/>
</dbReference>
<evidence type="ECO:0000256" key="2">
    <source>
        <dbReference type="ARBA" id="ARBA00004141"/>
    </source>
</evidence>
<feature type="compositionally biased region" description="Basic and acidic residues" evidence="17">
    <location>
        <begin position="87"/>
        <end position="105"/>
    </location>
</feature>
<keyword evidence="6" id="KW-0677">Repeat</keyword>
<dbReference type="AlphaFoldDB" id="A0A182X390"/>
<feature type="region of interest" description="Disordered" evidence="17">
    <location>
        <begin position="320"/>
        <end position="348"/>
    </location>
</feature>
<dbReference type="PROSITE" id="PS50157">
    <property type="entry name" value="ZINC_FINGER_C2H2_2"/>
    <property type="match status" value="1"/>
</dbReference>
<evidence type="ECO:0000256" key="4">
    <source>
        <dbReference type="ARBA" id="ARBA00022692"/>
    </source>
</evidence>
<evidence type="ECO:0000256" key="9">
    <source>
        <dbReference type="ARBA" id="ARBA00022889"/>
    </source>
</evidence>
<evidence type="ECO:0000256" key="14">
    <source>
        <dbReference type="ARBA" id="ARBA00023163"/>
    </source>
</evidence>
<dbReference type="STRING" id="34691.A0A182X390"/>
<feature type="region of interest" description="Disordered" evidence="17">
    <location>
        <begin position="87"/>
        <end position="120"/>
    </location>
</feature>
<keyword evidence="14" id="KW-0804">Transcription</keyword>
<evidence type="ECO:0000256" key="16">
    <source>
        <dbReference type="PROSITE-ProRule" id="PRU00042"/>
    </source>
</evidence>
<keyword evidence="4 18" id="KW-0812">Transmembrane</keyword>
<dbReference type="VEuPathDB" id="VectorBase:AQUA004266"/>
<keyword evidence="7 16" id="KW-0863">Zinc-finger</keyword>
<protein>
    <recommendedName>
        <fullName evidence="19">C2H2-type domain-containing protein</fullName>
    </recommendedName>
</protein>